<dbReference type="Pfam" id="PF13489">
    <property type="entry name" value="Methyltransf_23"/>
    <property type="match status" value="1"/>
</dbReference>
<dbReference type="SUPFAM" id="SSF53335">
    <property type="entry name" value="S-adenosyl-L-methionine-dependent methyltransferases"/>
    <property type="match status" value="1"/>
</dbReference>
<organism evidence="1 2">
    <name type="scientific">Phaeodactylibacter luteus</name>
    <dbReference type="NCBI Taxonomy" id="1564516"/>
    <lineage>
        <taxon>Bacteria</taxon>
        <taxon>Pseudomonadati</taxon>
        <taxon>Bacteroidota</taxon>
        <taxon>Saprospiria</taxon>
        <taxon>Saprospirales</taxon>
        <taxon>Haliscomenobacteraceae</taxon>
        <taxon>Phaeodactylibacter</taxon>
    </lineage>
</organism>
<dbReference type="OrthoDB" id="9770553at2"/>
<dbReference type="InterPro" id="IPR029063">
    <property type="entry name" value="SAM-dependent_MTases_sf"/>
</dbReference>
<evidence type="ECO:0000313" key="2">
    <source>
        <dbReference type="Proteomes" id="UP000321580"/>
    </source>
</evidence>
<dbReference type="GO" id="GO:0032259">
    <property type="term" value="P:methylation"/>
    <property type="evidence" value="ECO:0007669"/>
    <property type="project" value="UniProtKB-KW"/>
</dbReference>
<dbReference type="AlphaFoldDB" id="A0A5C6RJS5"/>
<dbReference type="CDD" id="cd02440">
    <property type="entry name" value="AdoMet_MTases"/>
    <property type="match status" value="1"/>
</dbReference>
<comment type="caution">
    <text evidence="1">The sequence shown here is derived from an EMBL/GenBank/DDBJ whole genome shotgun (WGS) entry which is preliminary data.</text>
</comment>
<keyword evidence="2" id="KW-1185">Reference proteome</keyword>
<dbReference type="Gene3D" id="3.40.50.150">
    <property type="entry name" value="Vaccinia Virus protein VP39"/>
    <property type="match status" value="1"/>
</dbReference>
<gene>
    <name evidence="1" type="ORF">FRY97_13830</name>
</gene>
<keyword evidence="1" id="KW-0808">Transferase</keyword>
<evidence type="ECO:0000313" key="1">
    <source>
        <dbReference type="EMBL" id="TXB62467.1"/>
    </source>
</evidence>
<accession>A0A5C6RJS5</accession>
<dbReference type="PANTHER" id="PTHR45036">
    <property type="entry name" value="METHYLTRANSFERASE LIKE 7B"/>
    <property type="match status" value="1"/>
</dbReference>
<dbReference type="InterPro" id="IPR052356">
    <property type="entry name" value="Thiol_S-MT"/>
</dbReference>
<dbReference type="EMBL" id="VOOR01000029">
    <property type="protein sequence ID" value="TXB62467.1"/>
    <property type="molecule type" value="Genomic_DNA"/>
</dbReference>
<keyword evidence="1" id="KW-0489">Methyltransferase</keyword>
<dbReference type="PANTHER" id="PTHR45036:SF1">
    <property type="entry name" value="METHYLTRANSFERASE LIKE 7A"/>
    <property type="match status" value="1"/>
</dbReference>
<dbReference type="Proteomes" id="UP000321580">
    <property type="component" value="Unassembled WGS sequence"/>
</dbReference>
<protein>
    <submittedName>
        <fullName evidence="1">Class I SAM-dependent methyltransferase</fullName>
    </submittedName>
</protein>
<proteinExistence type="predicted"/>
<dbReference type="GO" id="GO:0008168">
    <property type="term" value="F:methyltransferase activity"/>
    <property type="evidence" value="ECO:0007669"/>
    <property type="project" value="UniProtKB-KW"/>
</dbReference>
<sequence>MPSGEESWYARLFAKAYDPVMAQLEQAMLQELRRSLLAHARGRVLEIGAGTGANFPYYPPSAQVLATEPSAAMYKRAARTLPPSVSLLQAGVHSPVLSRQVPEGGFDTIVSTLVLCTVPDVARALADLYSWLAPSGQLLLLEHIHDRRQPQRSLQQWLSPIWRKAAAGCHLNRQTDMLVREAGFSPLEEEVHLTKWVPFYYGVYEKSRP</sequence>
<name>A0A5C6RJS5_9BACT</name>
<dbReference type="RefSeq" id="WP_147168143.1">
    <property type="nucleotide sequence ID" value="NZ_VOOR01000029.1"/>
</dbReference>
<reference evidence="1 2" key="1">
    <citation type="submission" date="2019-08" db="EMBL/GenBank/DDBJ databases">
        <title>Genome of Phaeodactylibacter luteus.</title>
        <authorList>
            <person name="Bowman J.P."/>
        </authorList>
    </citation>
    <scope>NUCLEOTIDE SEQUENCE [LARGE SCALE GENOMIC DNA]</scope>
    <source>
        <strain evidence="1 2">KCTC 42180</strain>
    </source>
</reference>